<evidence type="ECO:0000256" key="1">
    <source>
        <dbReference type="ARBA" id="ARBA00004141"/>
    </source>
</evidence>
<dbReference type="Proteomes" id="UP001362999">
    <property type="component" value="Unassembled WGS sequence"/>
</dbReference>
<keyword evidence="2 6" id="KW-0812">Transmembrane</keyword>
<keyword evidence="8" id="KW-1185">Reference proteome</keyword>
<comment type="subcellular location">
    <subcellularLocation>
        <location evidence="1">Membrane</location>
        <topology evidence="1">Multi-pass membrane protein</topology>
    </subcellularLocation>
</comment>
<feature type="region of interest" description="Disordered" evidence="5">
    <location>
        <begin position="385"/>
        <end position="482"/>
    </location>
</feature>
<evidence type="ECO:0000256" key="6">
    <source>
        <dbReference type="SAM" id="Phobius"/>
    </source>
</evidence>
<feature type="compositionally biased region" description="Basic and acidic residues" evidence="5">
    <location>
        <begin position="459"/>
        <end position="468"/>
    </location>
</feature>
<organism evidence="7 8">
    <name type="scientific">Favolaschia claudopus</name>
    <dbReference type="NCBI Taxonomy" id="2862362"/>
    <lineage>
        <taxon>Eukaryota</taxon>
        <taxon>Fungi</taxon>
        <taxon>Dikarya</taxon>
        <taxon>Basidiomycota</taxon>
        <taxon>Agaricomycotina</taxon>
        <taxon>Agaricomycetes</taxon>
        <taxon>Agaricomycetidae</taxon>
        <taxon>Agaricales</taxon>
        <taxon>Marasmiineae</taxon>
        <taxon>Mycenaceae</taxon>
        <taxon>Favolaschia</taxon>
    </lineage>
</organism>
<evidence type="ECO:0000256" key="5">
    <source>
        <dbReference type="SAM" id="MobiDB-lite"/>
    </source>
</evidence>
<accession>A0AAW0AKM4</accession>
<dbReference type="Pfam" id="PF00335">
    <property type="entry name" value="Tetraspanin"/>
    <property type="match status" value="1"/>
</dbReference>
<feature type="compositionally biased region" description="Gly residues" evidence="5">
    <location>
        <begin position="414"/>
        <end position="423"/>
    </location>
</feature>
<feature type="transmembrane region" description="Helical" evidence="6">
    <location>
        <begin position="190"/>
        <end position="212"/>
    </location>
</feature>
<dbReference type="EMBL" id="JAWWNJ010000058">
    <property type="protein sequence ID" value="KAK7013724.1"/>
    <property type="molecule type" value="Genomic_DNA"/>
</dbReference>
<feature type="compositionally biased region" description="Gly residues" evidence="5">
    <location>
        <begin position="469"/>
        <end position="482"/>
    </location>
</feature>
<dbReference type="AlphaFoldDB" id="A0AAW0AKM4"/>
<evidence type="ECO:0000313" key="7">
    <source>
        <dbReference type="EMBL" id="KAK7013724.1"/>
    </source>
</evidence>
<proteinExistence type="predicted"/>
<dbReference type="GO" id="GO:0016020">
    <property type="term" value="C:membrane"/>
    <property type="evidence" value="ECO:0007669"/>
    <property type="project" value="UniProtKB-SubCell"/>
</dbReference>
<feature type="transmembrane region" description="Helical" evidence="6">
    <location>
        <begin position="314"/>
        <end position="335"/>
    </location>
</feature>
<feature type="region of interest" description="Disordered" evidence="5">
    <location>
        <begin position="1"/>
        <end position="56"/>
    </location>
</feature>
<evidence type="ECO:0000313" key="8">
    <source>
        <dbReference type="Proteomes" id="UP001362999"/>
    </source>
</evidence>
<feature type="transmembrane region" description="Helical" evidence="6">
    <location>
        <begin position="149"/>
        <end position="170"/>
    </location>
</feature>
<protein>
    <submittedName>
        <fullName evidence="7">Tetraspanin family-domain-containing protein</fullName>
    </submittedName>
</protein>
<gene>
    <name evidence="7" type="ORF">R3P38DRAFT_1452368</name>
</gene>
<evidence type="ECO:0000256" key="4">
    <source>
        <dbReference type="ARBA" id="ARBA00023136"/>
    </source>
</evidence>
<dbReference type="InterPro" id="IPR018499">
    <property type="entry name" value="Tetraspanin/Peripherin"/>
</dbReference>
<feature type="transmembrane region" description="Helical" evidence="6">
    <location>
        <begin position="219"/>
        <end position="239"/>
    </location>
</feature>
<keyword evidence="3 6" id="KW-1133">Transmembrane helix</keyword>
<comment type="caution">
    <text evidence="7">The sequence shown here is derived from an EMBL/GenBank/DDBJ whole genome shotgun (WGS) entry which is preliminary data.</text>
</comment>
<evidence type="ECO:0000256" key="3">
    <source>
        <dbReference type="ARBA" id="ARBA00022989"/>
    </source>
</evidence>
<reference evidence="7 8" key="1">
    <citation type="journal article" date="2024" name="J Genomics">
        <title>Draft genome sequencing and assembly of Favolaschia claudopus CIRM-BRFM 2984 isolated from oak limbs.</title>
        <authorList>
            <person name="Navarro D."/>
            <person name="Drula E."/>
            <person name="Chaduli D."/>
            <person name="Cazenave R."/>
            <person name="Ahrendt S."/>
            <person name="Wang J."/>
            <person name="Lipzen A."/>
            <person name="Daum C."/>
            <person name="Barry K."/>
            <person name="Grigoriev I.V."/>
            <person name="Favel A."/>
            <person name="Rosso M.N."/>
            <person name="Martin F."/>
        </authorList>
    </citation>
    <scope>NUCLEOTIDE SEQUENCE [LARGE SCALE GENOMIC DNA]</scope>
    <source>
        <strain evidence="7 8">CIRM-BRFM 2984</strain>
    </source>
</reference>
<sequence length="482" mass="51549">MFRSTDSPAPFADSRRSSLVSRDGRMSTISQTPSTRPLVNAPGTPMSSTFNLLPPSTAGLSPGNDFNDAASAHSLTLNYIPSKFSSTMLSRRRNHESSAPGEHGMVPRGGGVNAFRANAARIPGAHDEDEDHTLGRNNRKLRWTRFKTILFLTNTLFSLYSLFALIFTILTYLRTLDSSAVILEANATELALSALAASVSLVTALLGWPGILLNNRAFLAVYTALLWVCFGLMVVPGYLTYKKRNLNLDGKINQQWSQALSGHARLVIQNSLNCCGYFSPFVEATVSSTCYARSSLPGCKPAFIDFEKMALERWYIVSFGLVPVHIGVMLAALLCSNHVTYRFGKGMMPKAYRLSREAMAIIVDRYAKQLADQYGPDAAAHMLSASQSGSGASSPARPGGANDQFLSPHAYNGSSGGGGGGGGDGRDGRGGFARVASDSREELALEEIGGRDGMGSGGREGRERERGDGGSSSGHGHGQGRF</sequence>
<feature type="compositionally biased region" description="Low complexity" evidence="5">
    <location>
        <begin position="385"/>
        <end position="401"/>
    </location>
</feature>
<name>A0AAW0AKM4_9AGAR</name>
<feature type="compositionally biased region" description="Polar residues" evidence="5">
    <location>
        <begin position="27"/>
        <end position="37"/>
    </location>
</feature>
<evidence type="ECO:0000256" key="2">
    <source>
        <dbReference type="ARBA" id="ARBA00022692"/>
    </source>
</evidence>
<keyword evidence="4 6" id="KW-0472">Membrane</keyword>